<feature type="signal peptide" evidence="1">
    <location>
        <begin position="1"/>
        <end position="18"/>
    </location>
</feature>
<feature type="chain" id="PRO_5043755794" evidence="1">
    <location>
        <begin position="19"/>
        <end position="141"/>
    </location>
</feature>
<dbReference type="Proteomes" id="UP000811899">
    <property type="component" value="Unassembled WGS sequence"/>
</dbReference>
<dbReference type="EMBL" id="JAHCVJ010000001">
    <property type="protein sequence ID" value="MBT0662790.1"/>
    <property type="molecule type" value="Genomic_DNA"/>
</dbReference>
<keyword evidence="3" id="KW-1185">Reference proteome</keyword>
<keyword evidence="1" id="KW-0732">Signal</keyword>
<dbReference type="InterPro" id="IPR036280">
    <property type="entry name" value="Multihaem_cyt_sf"/>
</dbReference>
<accession>A0AAW4KZ21</accession>
<dbReference type="RefSeq" id="WP_214169587.1">
    <property type="nucleotide sequence ID" value="NZ_JAHCVJ010000001.1"/>
</dbReference>
<proteinExistence type="predicted"/>
<sequence>MKKMIALILWIVIPVSSAVSSEKMGAPTVKAPSPHGVAGKCQVCHVEPEDSLNSWFTFTSTKKKLTLDFNEVCRQCHGLDFGHGVGKKPALNRESLPLDSSGKITCAVTCHNIHIASDDPRQSQYHLRLIGAPLCLSCHKK</sequence>
<evidence type="ECO:0000313" key="2">
    <source>
        <dbReference type="EMBL" id="MBT0662790.1"/>
    </source>
</evidence>
<dbReference type="SUPFAM" id="SSF48695">
    <property type="entry name" value="Multiheme cytochromes"/>
    <property type="match status" value="1"/>
</dbReference>
<reference evidence="2 3" key="1">
    <citation type="submission" date="2021-05" db="EMBL/GenBank/DDBJ databases">
        <title>The draft genome of Geobacter pelophilus DSM 12255.</title>
        <authorList>
            <person name="Xu Z."/>
            <person name="Masuda Y."/>
            <person name="Itoh H."/>
            <person name="Senoo K."/>
        </authorList>
    </citation>
    <scope>NUCLEOTIDE SEQUENCE [LARGE SCALE GENOMIC DNA]</scope>
    <source>
        <strain evidence="2 3">DSM 12255</strain>
    </source>
</reference>
<gene>
    <name evidence="2" type="ORF">KI809_00600</name>
</gene>
<evidence type="ECO:0000313" key="3">
    <source>
        <dbReference type="Proteomes" id="UP000811899"/>
    </source>
</evidence>
<dbReference type="AlphaFoldDB" id="A0AAW4KZ21"/>
<organism evidence="2 3">
    <name type="scientific">Geoanaerobacter pelophilus</name>
    <dbReference type="NCBI Taxonomy" id="60036"/>
    <lineage>
        <taxon>Bacteria</taxon>
        <taxon>Pseudomonadati</taxon>
        <taxon>Thermodesulfobacteriota</taxon>
        <taxon>Desulfuromonadia</taxon>
        <taxon>Geobacterales</taxon>
        <taxon>Geobacteraceae</taxon>
        <taxon>Geoanaerobacter</taxon>
    </lineage>
</organism>
<protein>
    <submittedName>
        <fullName evidence="2">Cytochrome C</fullName>
    </submittedName>
</protein>
<name>A0AAW4KZ21_9BACT</name>
<comment type="caution">
    <text evidence="2">The sequence shown here is derived from an EMBL/GenBank/DDBJ whole genome shotgun (WGS) entry which is preliminary data.</text>
</comment>
<evidence type="ECO:0000256" key="1">
    <source>
        <dbReference type="SAM" id="SignalP"/>
    </source>
</evidence>